<dbReference type="EMBL" id="JAGFBM010000005">
    <property type="protein sequence ID" value="MBO3085121.1"/>
    <property type="molecule type" value="Genomic_DNA"/>
</dbReference>
<evidence type="ECO:0008006" key="5">
    <source>
        <dbReference type="Google" id="ProtNLM"/>
    </source>
</evidence>
<accession>A0ABS3SH93</accession>
<protein>
    <recommendedName>
        <fullName evidence="5">DUF4232 domain-containing protein</fullName>
    </recommendedName>
</protein>
<evidence type="ECO:0000313" key="3">
    <source>
        <dbReference type="EMBL" id="MBO3085121.1"/>
    </source>
</evidence>
<evidence type="ECO:0000256" key="1">
    <source>
        <dbReference type="SAM" id="MobiDB-lite"/>
    </source>
</evidence>
<keyword evidence="2" id="KW-1133">Transmembrane helix</keyword>
<feature type="transmembrane region" description="Helical" evidence="2">
    <location>
        <begin position="12"/>
        <end position="35"/>
    </location>
</feature>
<dbReference type="RefSeq" id="WP_208289619.1">
    <property type="nucleotide sequence ID" value="NZ_CP074404.1"/>
</dbReference>
<keyword evidence="2" id="KW-0472">Membrane</keyword>
<feature type="region of interest" description="Disordered" evidence="1">
    <location>
        <begin position="42"/>
        <end position="72"/>
    </location>
</feature>
<reference evidence="3 4" key="1">
    <citation type="submission" date="2021-03" db="EMBL/GenBank/DDBJ databases">
        <title>novel species in genus Cellulomonas.</title>
        <authorList>
            <person name="Zhang G."/>
        </authorList>
    </citation>
    <scope>NUCLEOTIDE SEQUENCE [LARGE SCALE GENOMIC DNA]</scope>
    <source>
        <strain evidence="4">zg-ZUI188</strain>
    </source>
</reference>
<proteinExistence type="predicted"/>
<dbReference type="Proteomes" id="UP000678317">
    <property type="component" value="Unassembled WGS sequence"/>
</dbReference>
<comment type="caution">
    <text evidence="3">The sequence shown here is derived from an EMBL/GenBank/DDBJ whole genome shotgun (WGS) entry which is preliminary data.</text>
</comment>
<keyword evidence="2" id="KW-0812">Transmembrane</keyword>
<gene>
    <name evidence="3" type="ORF">J4035_10765</name>
</gene>
<name>A0ABS3SH93_9CELL</name>
<organism evidence="3 4">
    <name type="scientific">Cellulomonas fengjieae</name>
    <dbReference type="NCBI Taxonomy" id="2819978"/>
    <lineage>
        <taxon>Bacteria</taxon>
        <taxon>Bacillati</taxon>
        <taxon>Actinomycetota</taxon>
        <taxon>Actinomycetes</taxon>
        <taxon>Micrococcales</taxon>
        <taxon>Cellulomonadaceae</taxon>
        <taxon>Cellulomonas</taxon>
    </lineage>
</organism>
<sequence>MSQPGRLPARVYWVRRLVVLGIPLAIIAVVVWLLVGRGSDEDPAPVGQTPSAPAQEPQSETPAEGGVPDCDASGLVLAMTPDATSYAPGVSATFSVSITNSGADPCLVDAGEVQREIVITSGTDRIWSNRDCIVPGTETRTLLLPGGGTDTTPFAWNRVRSAEGCPTGLPTPGAGTYSAQLNLAGAGAPAAVFGLG</sequence>
<evidence type="ECO:0000313" key="4">
    <source>
        <dbReference type="Proteomes" id="UP000678317"/>
    </source>
</evidence>
<feature type="compositionally biased region" description="Polar residues" evidence="1">
    <location>
        <begin position="48"/>
        <end position="61"/>
    </location>
</feature>
<evidence type="ECO:0000256" key="2">
    <source>
        <dbReference type="SAM" id="Phobius"/>
    </source>
</evidence>
<keyword evidence="4" id="KW-1185">Reference proteome</keyword>